<comment type="caution">
    <text evidence="1">The sequence shown here is derived from an EMBL/GenBank/DDBJ whole genome shotgun (WGS) entry which is preliminary data.</text>
</comment>
<dbReference type="Proteomes" id="UP000176700">
    <property type="component" value="Unassembled WGS sequence"/>
</dbReference>
<dbReference type="AlphaFoldDB" id="A0A1G2FW56"/>
<sequence>MHKKERISLALEFFSSQKILEGGFVVFLDVFRTELQSKRIAVPPELDEIFKEEHERVGLNDTVSKHLAAPCRLRFLERNCRKIISRARRTWLRHILAGLSKHAHTYTFRSLLVPLRLYALF</sequence>
<organism evidence="1 2">
    <name type="scientific">Candidatus Ryanbacteria bacterium RIFCSPHIGHO2_01_45_13</name>
    <dbReference type="NCBI Taxonomy" id="1802112"/>
    <lineage>
        <taxon>Bacteria</taxon>
        <taxon>Candidatus Ryaniibacteriota</taxon>
    </lineage>
</organism>
<protein>
    <submittedName>
        <fullName evidence="1">Uncharacterized protein</fullName>
    </submittedName>
</protein>
<dbReference type="EMBL" id="MHNI01000025">
    <property type="protein sequence ID" value="OGZ41811.1"/>
    <property type="molecule type" value="Genomic_DNA"/>
</dbReference>
<accession>A0A1G2FW56</accession>
<evidence type="ECO:0000313" key="2">
    <source>
        <dbReference type="Proteomes" id="UP000176700"/>
    </source>
</evidence>
<evidence type="ECO:0000313" key="1">
    <source>
        <dbReference type="EMBL" id="OGZ41811.1"/>
    </source>
</evidence>
<reference evidence="1 2" key="1">
    <citation type="journal article" date="2016" name="Nat. Commun.">
        <title>Thousands of microbial genomes shed light on interconnected biogeochemical processes in an aquifer system.</title>
        <authorList>
            <person name="Anantharaman K."/>
            <person name="Brown C.T."/>
            <person name="Hug L.A."/>
            <person name="Sharon I."/>
            <person name="Castelle C.J."/>
            <person name="Probst A.J."/>
            <person name="Thomas B.C."/>
            <person name="Singh A."/>
            <person name="Wilkins M.J."/>
            <person name="Karaoz U."/>
            <person name="Brodie E.L."/>
            <person name="Williams K.H."/>
            <person name="Hubbard S.S."/>
            <person name="Banfield J.F."/>
        </authorList>
    </citation>
    <scope>NUCLEOTIDE SEQUENCE [LARGE SCALE GENOMIC DNA]</scope>
</reference>
<proteinExistence type="predicted"/>
<name>A0A1G2FW56_9BACT</name>
<gene>
    <name evidence="1" type="ORF">A2W41_00775</name>
</gene>